<sequence length="112" mass="13148">MCHCIKINHNHHLLYTALFTTPIHPITFYIHSNLVIHSIHNANLIYFSILCEISGFPLEAPVNNLQYYIAKSKLLVKLYNFNKSFSPFPIKQESSPNLHQKNKDNKPKRRYI</sequence>
<evidence type="ECO:0000313" key="3">
    <source>
        <dbReference type="Proteomes" id="UP001642540"/>
    </source>
</evidence>
<protein>
    <submittedName>
        <fullName evidence="2">Uncharacterized protein</fullName>
    </submittedName>
</protein>
<name>A0ABP1S461_9HEXA</name>
<reference evidence="2 3" key="1">
    <citation type="submission" date="2024-08" db="EMBL/GenBank/DDBJ databases">
        <authorList>
            <person name="Cucini C."/>
            <person name="Frati F."/>
        </authorList>
    </citation>
    <scope>NUCLEOTIDE SEQUENCE [LARGE SCALE GENOMIC DNA]</scope>
</reference>
<feature type="region of interest" description="Disordered" evidence="1">
    <location>
        <begin position="91"/>
        <end position="112"/>
    </location>
</feature>
<gene>
    <name evidence="2" type="ORF">ODALV1_LOCUS29356</name>
</gene>
<comment type="caution">
    <text evidence="2">The sequence shown here is derived from an EMBL/GenBank/DDBJ whole genome shotgun (WGS) entry which is preliminary data.</text>
</comment>
<organism evidence="2 3">
    <name type="scientific">Orchesella dallaii</name>
    <dbReference type="NCBI Taxonomy" id="48710"/>
    <lineage>
        <taxon>Eukaryota</taxon>
        <taxon>Metazoa</taxon>
        <taxon>Ecdysozoa</taxon>
        <taxon>Arthropoda</taxon>
        <taxon>Hexapoda</taxon>
        <taxon>Collembola</taxon>
        <taxon>Entomobryomorpha</taxon>
        <taxon>Entomobryoidea</taxon>
        <taxon>Orchesellidae</taxon>
        <taxon>Orchesellinae</taxon>
        <taxon>Orchesella</taxon>
    </lineage>
</organism>
<accession>A0ABP1S461</accession>
<evidence type="ECO:0000256" key="1">
    <source>
        <dbReference type="SAM" id="MobiDB-lite"/>
    </source>
</evidence>
<dbReference type="EMBL" id="CAXLJM020000151">
    <property type="protein sequence ID" value="CAL8143211.1"/>
    <property type="molecule type" value="Genomic_DNA"/>
</dbReference>
<keyword evidence="3" id="KW-1185">Reference proteome</keyword>
<evidence type="ECO:0000313" key="2">
    <source>
        <dbReference type="EMBL" id="CAL8143211.1"/>
    </source>
</evidence>
<proteinExistence type="predicted"/>
<dbReference type="Proteomes" id="UP001642540">
    <property type="component" value="Unassembled WGS sequence"/>
</dbReference>